<evidence type="ECO:0000256" key="3">
    <source>
        <dbReference type="ARBA" id="ARBA00022692"/>
    </source>
</evidence>
<reference evidence="7" key="2">
    <citation type="submission" date="2023-07" db="EMBL/GenBank/DDBJ databases">
        <authorList>
            <person name="Shen H."/>
        </authorList>
    </citation>
    <scope>NUCLEOTIDE SEQUENCE</scope>
    <source>
        <strain evidence="7">TNR-22</strain>
    </source>
</reference>
<feature type="transmembrane region" description="Helical" evidence="6">
    <location>
        <begin position="212"/>
        <end position="232"/>
    </location>
</feature>
<dbReference type="PANTHER" id="PTHR30250">
    <property type="entry name" value="PST FAMILY PREDICTED COLANIC ACID TRANSPORTER"/>
    <property type="match status" value="1"/>
</dbReference>
<evidence type="ECO:0000313" key="8">
    <source>
        <dbReference type="Proteomes" id="UP001174932"/>
    </source>
</evidence>
<evidence type="ECO:0000256" key="6">
    <source>
        <dbReference type="SAM" id="Phobius"/>
    </source>
</evidence>
<comment type="subcellular location">
    <subcellularLocation>
        <location evidence="1">Cell membrane</location>
        <topology evidence="1">Multi-pass membrane protein</topology>
    </subcellularLocation>
</comment>
<feature type="transmembrane region" description="Helical" evidence="6">
    <location>
        <begin position="404"/>
        <end position="423"/>
    </location>
</feature>
<protein>
    <submittedName>
        <fullName evidence="7">Lipopolysaccharide biosynthesis protein</fullName>
    </submittedName>
</protein>
<dbReference type="EMBL" id="JAUOZU010000008">
    <property type="protein sequence ID" value="MDO6964826.1"/>
    <property type="molecule type" value="Genomic_DNA"/>
</dbReference>
<reference evidence="7" key="1">
    <citation type="journal article" date="2015" name="Int. J. Syst. Evol. Microbiol.">
        <title>Rhizobium alvei sp. nov., isolated from a freshwater river.</title>
        <authorList>
            <person name="Sheu S.Y."/>
            <person name="Huang H.W."/>
            <person name="Young C.C."/>
            <person name="Chen W.M."/>
        </authorList>
    </citation>
    <scope>NUCLEOTIDE SEQUENCE</scope>
    <source>
        <strain evidence="7">TNR-22</strain>
    </source>
</reference>
<feature type="transmembrane region" description="Helical" evidence="6">
    <location>
        <begin position="149"/>
        <end position="168"/>
    </location>
</feature>
<proteinExistence type="predicted"/>
<feature type="transmembrane region" description="Helical" evidence="6">
    <location>
        <begin position="290"/>
        <end position="308"/>
    </location>
</feature>
<dbReference type="Pfam" id="PF01943">
    <property type="entry name" value="Polysacc_synt"/>
    <property type="match status" value="1"/>
</dbReference>
<feature type="transmembrane region" description="Helical" evidence="6">
    <location>
        <begin position="364"/>
        <end position="384"/>
    </location>
</feature>
<name>A0ABT8YMJ7_9HYPH</name>
<dbReference type="InterPro" id="IPR050833">
    <property type="entry name" value="Poly_Biosynth_Transport"/>
</dbReference>
<feature type="transmembrane region" description="Helical" evidence="6">
    <location>
        <begin position="338"/>
        <end position="358"/>
    </location>
</feature>
<keyword evidence="5 6" id="KW-0472">Membrane</keyword>
<keyword evidence="2" id="KW-1003">Cell membrane</keyword>
<sequence>MTVVQASEADLPEKSIRRTFALASRLRARLGAKDANGAASRMALIAFVIRVISAAIAFVSQIIMARMMGEHEYGIFVFVWVLVILVGNLSCLGFHSAQIRFLPEFVTNNDIDQVRGLTTTARIFALVSSSTVALLGYFALSLFGETIESYYLIPLTIGLFILPMIALGDTMEGTARANSWALIALSPTYIIRPLLILVFMIGFVHFGEPKTAVTAMTAGLAATYLTTVVQFFNIDHRLRKTFETGPRRVEFGAWVRVALPIFLIEGFGFLLTNSDTVVTGLFLPPGEVGIYFAASKTIAFVQFVMFSVKAASGPQFSALYAAEDRSGLARFALSSTRWTFWPVLAVGLTALLFGKFLLSMFGSGFVSGFDVMVILFLGVLGRSLVGPAESLLTMAGEQILCVKLYAVALAANIILNLLLVPMLGIEGAALAAAGAMWIEAIMLHLAVRNRLSITLFAFARHPVAADGSKE</sequence>
<comment type="caution">
    <text evidence="7">The sequence shown here is derived from an EMBL/GenBank/DDBJ whole genome shotgun (WGS) entry which is preliminary data.</text>
</comment>
<dbReference type="InterPro" id="IPR002797">
    <property type="entry name" value="Polysacc_synth"/>
</dbReference>
<keyword evidence="4 6" id="KW-1133">Transmembrane helix</keyword>
<keyword evidence="3 6" id="KW-0812">Transmembrane</keyword>
<evidence type="ECO:0000256" key="2">
    <source>
        <dbReference type="ARBA" id="ARBA00022475"/>
    </source>
</evidence>
<organism evidence="7 8">
    <name type="scientific">Rhizobium alvei</name>
    <dbReference type="NCBI Taxonomy" id="1132659"/>
    <lineage>
        <taxon>Bacteria</taxon>
        <taxon>Pseudomonadati</taxon>
        <taxon>Pseudomonadota</taxon>
        <taxon>Alphaproteobacteria</taxon>
        <taxon>Hyphomicrobiales</taxon>
        <taxon>Rhizobiaceae</taxon>
        <taxon>Rhizobium/Agrobacterium group</taxon>
        <taxon>Rhizobium</taxon>
    </lineage>
</organism>
<feature type="transmembrane region" description="Helical" evidence="6">
    <location>
        <begin position="253"/>
        <end position="270"/>
    </location>
</feature>
<gene>
    <name evidence="7" type="ORF">Q4481_12740</name>
</gene>
<feature type="transmembrane region" description="Helical" evidence="6">
    <location>
        <begin position="180"/>
        <end position="206"/>
    </location>
</feature>
<evidence type="ECO:0000256" key="4">
    <source>
        <dbReference type="ARBA" id="ARBA00022989"/>
    </source>
</evidence>
<dbReference type="PANTHER" id="PTHR30250:SF11">
    <property type="entry name" value="O-ANTIGEN TRANSPORTER-RELATED"/>
    <property type="match status" value="1"/>
</dbReference>
<accession>A0ABT8YMJ7</accession>
<evidence type="ECO:0000313" key="7">
    <source>
        <dbReference type="EMBL" id="MDO6964826.1"/>
    </source>
</evidence>
<evidence type="ECO:0000256" key="5">
    <source>
        <dbReference type="ARBA" id="ARBA00023136"/>
    </source>
</evidence>
<dbReference type="RefSeq" id="WP_304376753.1">
    <property type="nucleotide sequence ID" value="NZ_JAUOZU010000008.1"/>
</dbReference>
<feature type="transmembrane region" description="Helical" evidence="6">
    <location>
        <begin position="123"/>
        <end position="143"/>
    </location>
</feature>
<evidence type="ECO:0000256" key="1">
    <source>
        <dbReference type="ARBA" id="ARBA00004651"/>
    </source>
</evidence>
<keyword evidence="8" id="KW-1185">Reference proteome</keyword>
<feature type="transmembrane region" description="Helical" evidence="6">
    <location>
        <begin position="429"/>
        <end position="447"/>
    </location>
</feature>
<feature type="transmembrane region" description="Helical" evidence="6">
    <location>
        <begin position="43"/>
        <end position="63"/>
    </location>
</feature>
<dbReference type="Proteomes" id="UP001174932">
    <property type="component" value="Unassembled WGS sequence"/>
</dbReference>
<feature type="transmembrane region" description="Helical" evidence="6">
    <location>
        <begin position="75"/>
        <end position="94"/>
    </location>
</feature>